<feature type="domain" description="RDRP core" evidence="5">
    <location>
        <begin position="735"/>
        <end position="1380"/>
    </location>
</feature>
<evidence type="ECO:0000256" key="3">
    <source>
        <dbReference type="SAM" id="MobiDB-lite"/>
    </source>
</evidence>
<dbReference type="OrthoDB" id="10055769at2759"/>
<dbReference type="InterPro" id="IPR036812">
    <property type="entry name" value="NAD(P)_OxRdtase_dom_sf"/>
</dbReference>
<feature type="compositionally biased region" description="Polar residues" evidence="3">
    <location>
        <begin position="498"/>
        <end position="519"/>
    </location>
</feature>
<reference evidence="6 7" key="1">
    <citation type="submission" date="2019-02" db="EMBL/GenBank/DDBJ databases">
        <title>Genome sequencing of the rare red list fungi Dentipellis fragilis.</title>
        <authorList>
            <person name="Buettner E."/>
            <person name="Kellner H."/>
        </authorList>
    </citation>
    <scope>NUCLEOTIDE SEQUENCE [LARGE SCALE GENOMIC DNA]</scope>
    <source>
        <strain evidence="6 7">DSM 105465</strain>
    </source>
</reference>
<dbReference type="PROSITE" id="PS00063">
    <property type="entry name" value="ALDOKETO_REDUCTASE_3"/>
    <property type="match status" value="1"/>
</dbReference>
<evidence type="ECO:0000256" key="1">
    <source>
        <dbReference type="ARBA" id="ARBA00007905"/>
    </source>
</evidence>
<dbReference type="InterPro" id="IPR020471">
    <property type="entry name" value="AKR"/>
</dbReference>
<evidence type="ECO:0000259" key="5">
    <source>
        <dbReference type="Pfam" id="PF05183"/>
    </source>
</evidence>
<comment type="similarity">
    <text evidence="1">Belongs to the aldo/keto reductase family.</text>
</comment>
<evidence type="ECO:0000313" key="6">
    <source>
        <dbReference type="EMBL" id="TFY59667.1"/>
    </source>
</evidence>
<dbReference type="PANTHER" id="PTHR43827:SF13">
    <property type="entry name" value="ALDO_KETO REDUCTASE FAMILY PROTEIN"/>
    <property type="match status" value="1"/>
</dbReference>
<dbReference type="EMBL" id="SEOQ01000605">
    <property type="protein sequence ID" value="TFY59667.1"/>
    <property type="molecule type" value="Genomic_DNA"/>
</dbReference>
<dbReference type="GO" id="GO:0016491">
    <property type="term" value="F:oxidoreductase activity"/>
    <property type="evidence" value="ECO:0007669"/>
    <property type="project" value="UniProtKB-KW"/>
</dbReference>
<gene>
    <name evidence="6" type="ORF">EVG20_g7698</name>
</gene>
<organism evidence="6 7">
    <name type="scientific">Dentipellis fragilis</name>
    <dbReference type="NCBI Taxonomy" id="205917"/>
    <lineage>
        <taxon>Eukaryota</taxon>
        <taxon>Fungi</taxon>
        <taxon>Dikarya</taxon>
        <taxon>Basidiomycota</taxon>
        <taxon>Agaricomycotina</taxon>
        <taxon>Agaricomycetes</taxon>
        <taxon>Russulales</taxon>
        <taxon>Hericiaceae</taxon>
        <taxon>Dentipellis</taxon>
    </lineage>
</organism>
<evidence type="ECO:0000259" key="4">
    <source>
        <dbReference type="Pfam" id="PF00248"/>
    </source>
</evidence>
<dbReference type="PROSITE" id="PS00798">
    <property type="entry name" value="ALDOKETO_REDUCTASE_1"/>
    <property type="match status" value="1"/>
</dbReference>
<dbReference type="InterPro" id="IPR018170">
    <property type="entry name" value="Aldo/ket_reductase_CS"/>
</dbReference>
<feature type="domain" description="NADP-dependent oxidoreductase" evidence="4">
    <location>
        <begin position="30"/>
        <end position="259"/>
    </location>
</feature>
<dbReference type="Proteomes" id="UP000298327">
    <property type="component" value="Unassembled WGS sequence"/>
</dbReference>
<feature type="compositionally biased region" description="Low complexity" evidence="3">
    <location>
        <begin position="520"/>
        <end position="538"/>
    </location>
</feature>
<dbReference type="CDD" id="cd19071">
    <property type="entry name" value="AKR_AKR1-5-like"/>
    <property type="match status" value="1"/>
</dbReference>
<keyword evidence="7" id="KW-1185">Reference proteome</keyword>
<dbReference type="PRINTS" id="PR00069">
    <property type="entry name" value="ALDKETRDTASE"/>
</dbReference>
<dbReference type="SUPFAM" id="SSF51430">
    <property type="entry name" value="NAD(P)-linked oxidoreductase"/>
    <property type="match status" value="1"/>
</dbReference>
<sequence length="1585" mass="177353">MASSLSITSRVKLSSGNTMPSLGLGVALNSDAKDTVPIALAAGYRLIDCAQRYGNEAEVGEGVRASGVPRSEVFVTSKIMSANAGYESTLSGVEASLKAFGFDYLDLFLIHDPKSGSERRLATYRALLELRDKGKLKSMYSGVHHLEEIQKAGMELPAVNQVEIHPFCQQRPIVSWCQEHNIAVQAFCPLVRGRMDDPIIVSVAKKHNRDPAQILVRWSLQHGLVPLPKSSNPARIKSNADIYGFELDKEDMDALDSLDQGAKVSAEEEPTTLLEEAGLPEEETCEEDGPAMKLEKSHSVHQYGTYTILWDPQSPSPRFSAHRHLHSYATNVLIPDLGAKATRECREQDKRVNTAAACMQVAEPVAMRGGGASNTRRVEQAQEHVLCAAYADASPAGWPYNGLQKGAAADLGEETEESQLEPHVSLGLAYISANTLPSSLIFFPIFLVFTMQRTDTFIDDELLIPSGDGARREPSEASTEYPGDDQFGQLMLGLPDGTQESKADQTPTEPSEPTSSYRGSTTTITSNTTTTSESSTTTAIGSVVSSKRKAQSPPVGARDGVSHKRPRIDSFEDAEDSPALDDSTTESPYIIAHNVHAQACMDARGLAWGVQWELARLVSSERYKWSDLSPEALDRLKGTCKEVAPFIEDLLRSPRPQESSGNGRIFSNEFSARAPWEELDREATAFGYSEYGGLGTIPDARHPSLPEDWYGGKVAFTMRLVRPLGPDKKPLQKLSFELLQPELGSSCRFARRLGSDFIIRVRIHKDIFYDSKMLPMMMDTFKRPFVVNSLVYRFFYANKERHAFLMATNERYHHGRITQHKLTNRMSMWDFLNWCNPPEYNRFQTIAKWTARIALGLSNSVPGILLESSQICSEDDITSEAWDGVGKIPSEMDMTDGCGHINRTALEMLYSRLGHWERCPIALQVRVCGAKGLLLLHPEKAENALKDPRVWVRPSQTKIKYAPDRPLDPAHRTIEVLRAAHMRTPVRLSNESIINLAENGVPHECFRALMRASLVEAVDALVGDWQGENAMRSLWRAVWREGGVMAARQAREAAGLARVRGLRAFDVEDEDDDEEGGEGRVRSSAWWADEISGCPSSLEETVLGMLDAGFRPDEEYVLSQKLHEVTKKAIKSQVSKGRVIVPMGCSAFIVPDPTGKLKPGQIYFKSSHYNLKTPEGGLKDKVLGPALVMRNPVKLSRDVEVVNVPELEDYYDVIVFAIHGPYHLASLLGGGDYDGDKVEVIWDPDIVSTFTNADLKLSELPPDFMESFKRENKSVESVLQDISGMSIAECVREFQSYLMGSMRDSPVVGTYSGLHDNAMYAHGYNDPRTVRLAHMFCTTLDGSKTGLSVRYEVYRQDKDEFWSSRAPEWKVLKEREDRRRETSGSTVPGLQMGVTESQPLIKRGEGLGRFVMDDLWYAMERMSCEQYKRVEDVFKALSHVRDDVLTHPWREARERAVLVGEGMRAELDTIEAHVRACYEHHKEEVMDSNFTKQKIEKRQDMLRELSAEFASVPITCLYFSKNEVGRVRASYAYYYDYEHRTCPSRFPWNVAMRTLCDIKASATGRHKTMTENFYHVSEVRKSVRK</sequence>
<evidence type="ECO:0000256" key="2">
    <source>
        <dbReference type="ARBA" id="ARBA00023002"/>
    </source>
</evidence>
<dbReference type="GO" id="GO:0003968">
    <property type="term" value="F:RNA-directed RNA polymerase activity"/>
    <property type="evidence" value="ECO:0007669"/>
    <property type="project" value="InterPro"/>
</dbReference>
<dbReference type="Pfam" id="PF00248">
    <property type="entry name" value="Aldo_ket_red"/>
    <property type="match status" value="1"/>
</dbReference>
<feature type="region of interest" description="Disordered" evidence="3">
    <location>
        <begin position="464"/>
        <end position="584"/>
    </location>
</feature>
<dbReference type="Gene3D" id="3.20.20.100">
    <property type="entry name" value="NADP-dependent oxidoreductase domain"/>
    <property type="match status" value="1"/>
</dbReference>
<dbReference type="Pfam" id="PF05183">
    <property type="entry name" value="RdRP"/>
    <property type="match status" value="1"/>
</dbReference>
<dbReference type="InterPro" id="IPR023210">
    <property type="entry name" value="NADP_OxRdtase_dom"/>
</dbReference>
<dbReference type="FunFam" id="3.20.20.100:FF:000015">
    <property type="entry name" value="Oxidoreductase, aldo/keto reductase family"/>
    <property type="match status" value="1"/>
</dbReference>
<dbReference type="STRING" id="205917.A0A4Y9YDN1"/>
<protein>
    <submittedName>
        <fullName evidence="6">Uncharacterized protein</fullName>
    </submittedName>
</protein>
<evidence type="ECO:0000313" key="7">
    <source>
        <dbReference type="Proteomes" id="UP000298327"/>
    </source>
</evidence>
<dbReference type="PANTHER" id="PTHR43827">
    <property type="entry name" value="2,5-DIKETO-D-GLUCONIC ACID REDUCTASE"/>
    <property type="match status" value="1"/>
</dbReference>
<accession>A0A4Y9YDN1</accession>
<dbReference type="InterPro" id="IPR057596">
    <property type="entry name" value="RDRP_core"/>
</dbReference>
<keyword evidence="2" id="KW-0560">Oxidoreductase</keyword>
<name>A0A4Y9YDN1_9AGAM</name>
<proteinExistence type="inferred from homology"/>
<comment type="caution">
    <text evidence="6">The sequence shown here is derived from an EMBL/GenBank/DDBJ whole genome shotgun (WGS) entry which is preliminary data.</text>
</comment>